<gene>
    <name evidence="3" type="ORF">ACFPM7_16610</name>
</gene>
<sequence>MARTLSSSTRDRVPSADEPDTTVAPYALFRVASLPYPAPPTRSEPFRAALAELVDRTAALWSRTPAVTEALHSAMPTQAMPTQAMPTQAMPDRRTGFQQRVLLPVRRDIHNNRMPRPALIEALSDTVDDIPGLADWLAERAEIGALADRVERLLPDALAAERAALAAMCAENPLRKAAALSGRDLLHGIDRTAGRRGEPDKRGRKAEQAILRYALRTSTKTSPLSWYTHVGFGWWGPGERLWDVGEPVAVARVNRALLDRIGHAVLTDPARRDRFGHHLAPGLRIRGERVLFRRDVPVAGRTFATREEQVELRASGPLRFLVGLVRAASPRCPAPAELAEALAERLGGAQASAAAAGYVHKLIDSGVLVAAAPVHPQHPDRAGPLAAWLAEQGLADLAAAVLRLDERTTAFSSLPAGERPAALAGLADGWARAADATPSLRIDLTGVPPLSEDVVLPGRFPLGGRHGQDSLPTLARLTPFLMLFDQQALVRLMVRDAFVERFGRGAAIELIALADLLDEVVPTAFTVGNRPSSWRADGLSTAVCDLLDLRTALAALIEADSVPGTADRAIPEHVLRMAAELLPEWAKRRTASYSLFVQPTGAGLVVNHAYAGFGRFTSRFLDYLDPAARDAVAAQLRLLAGDTAQLRPVGGFNANLHPAVTGFEIGDDPTWADLTPDQVEAYHDERTDQIRLREVSSGRTINVLYLGFLIPSMLPSRMAALHFDLDCGLPTLGPLTPGDAVAGVTRKGRLTCGDVVLSRRSWRFAEHAVTELLDVLDTARSPALAAAELRARHGMPQHVFVGAAGIVRSWEDFGRQLADPKSQYVDLGNALHLRHLAKVVGRFSAGVRFTEALPVPGDNPDGRVVELIVETYRRGQ</sequence>
<proteinExistence type="predicted"/>
<dbReference type="Proteomes" id="UP001596157">
    <property type="component" value="Unassembled WGS sequence"/>
</dbReference>
<dbReference type="RefSeq" id="WP_378248528.1">
    <property type="nucleotide sequence ID" value="NZ_JBHSKF010000007.1"/>
</dbReference>
<keyword evidence="4" id="KW-1185">Reference proteome</keyword>
<reference evidence="4" key="1">
    <citation type="journal article" date="2019" name="Int. J. Syst. Evol. Microbiol.">
        <title>The Global Catalogue of Microorganisms (GCM) 10K type strain sequencing project: providing services to taxonomists for standard genome sequencing and annotation.</title>
        <authorList>
            <consortium name="The Broad Institute Genomics Platform"/>
            <consortium name="The Broad Institute Genome Sequencing Center for Infectious Disease"/>
            <person name="Wu L."/>
            <person name="Ma J."/>
        </authorList>
    </citation>
    <scope>NUCLEOTIDE SEQUENCE [LARGE SCALE GENOMIC DNA]</scope>
    <source>
        <strain evidence="4">CCUG 59778</strain>
    </source>
</reference>
<evidence type="ECO:0000313" key="3">
    <source>
        <dbReference type="EMBL" id="MFC5288684.1"/>
    </source>
</evidence>
<dbReference type="Pfam" id="PF04738">
    <property type="entry name" value="Lant_dehydr_N"/>
    <property type="match status" value="1"/>
</dbReference>
<comment type="caution">
    <text evidence="3">The sequence shown here is derived from an EMBL/GenBank/DDBJ whole genome shotgun (WGS) entry which is preliminary data.</text>
</comment>
<organism evidence="3 4">
    <name type="scientific">Actinokineospora guangxiensis</name>
    <dbReference type="NCBI Taxonomy" id="1490288"/>
    <lineage>
        <taxon>Bacteria</taxon>
        <taxon>Bacillati</taxon>
        <taxon>Actinomycetota</taxon>
        <taxon>Actinomycetes</taxon>
        <taxon>Pseudonocardiales</taxon>
        <taxon>Pseudonocardiaceae</taxon>
        <taxon>Actinokineospora</taxon>
    </lineage>
</organism>
<protein>
    <submittedName>
        <fullName evidence="3">Lantibiotic dehydratase</fullName>
    </submittedName>
</protein>
<feature type="domain" description="Lantibiotic dehydratase N-terminal" evidence="2">
    <location>
        <begin position="172"/>
        <end position="515"/>
    </location>
</feature>
<feature type="region of interest" description="Disordered" evidence="1">
    <location>
        <begin position="1"/>
        <end position="20"/>
    </location>
</feature>
<accession>A0ABW0EMX6</accession>
<evidence type="ECO:0000313" key="4">
    <source>
        <dbReference type="Proteomes" id="UP001596157"/>
    </source>
</evidence>
<evidence type="ECO:0000256" key="1">
    <source>
        <dbReference type="SAM" id="MobiDB-lite"/>
    </source>
</evidence>
<evidence type="ECO:0000259" key="2">
    <source>
        <dbReference type="Pfam" id="PF04738"/>
    </source>
</evidence>
<name>A0ABW0EMX6_9PSEU</name>
<dbReference type="EMBL" id="JBHSKF010000007">
    <property type="protein sequence ID" value="MFC5288684.1"/>
    <property type="molecule type" value="Genomic_DNA"/>
</dbReference>
<dbReference type="InterPro" id="IPR006827">
    <property type="entry name" value="Lant_deHydtase_N"/>
</dbReference>